<sequence>MHEIIIYKVIIIDKVRSWETGKKLIKLKELAKYSKPLGDSSESLSRVQKALERKKELLDFVENGNVVEEAVEQLFVLSQQFEVRKDWSGFDELSSQIIVQLDKIQKWADGLVKSEELNSYGPTLEKLAGLGDVELAMDRRLIALDSLVKFLKMTSLTSQTDEVEKFKKMITPLESLNLHFSKFDASLSQMSSTLAGLQNSDETAGNHTTMATAPVDEKSTFE</sequence>
<protein>
    <submittedName>
        <fullName evidence="2">Uncharacterized protein</fullName>
    </submittedName>
</protein>
<dbReference type="PANTHER" id="PTHR31227:SF1">
    <property type="entry name" value="DOMAIN OF UNKNOWN FUNCTION WSN DOMAIN-CONTAINING PROTEIN"/>
    <property type="match status" value="1"/>
</dbReference>
<reference evidence="2 3" key="1">
    <citation type="submission" date="2019-12" db="EMBL/GenBank/DDBJ databases">
        <title>Chromosome-level assembly of the Caenorhabditis remanei genome.</title>
        <authorList>
            <person name="Teterina A.A."/>
            <person name="Willis J.H."/>
            <person name="Phillips P.C."/>
        </authorList>
    </citation>
    <scope>NUCLEOTIDE SEQUENCE [LARGE SCALE GENOMIC DNA]</scope>
    <source>
        <strain evidence="2 3">PX506</strain>
        <tissue evidence="2">Whole organism</tissue>
    </source>
</reference>
<dbReference type="EMBL" id="WUAV01000003">
    <property type="protein sequence ID" value="KAF1760328.1"/>
    <property type="molecule type" value="Genomic_DNA"/>
</dbReference>
<feature type="compositionally biased region" description="Polar residues" evidence="1">
    <location>
        <begin position="198"/>
        <end position="211"/>
    </location>
</feature>
<evidence type="ECO:0000256" key="1">
    <source>
        <dbReference type="SAM" id="MobiDB-lite"/>
    </source>
</evidence>
<dbReference type="GeneID" id="78774679"/>
<dbReference type="RefSeq" id="XP_053586471.1">
    <property type="nucleotide sequence ID" value="XM_053726894.1"/>
</dbReference>
<comment type="caution">
    <text evidence="2">The sequence shown here is derived from an EMBL/GenBank/DDBJ whole genome shotgun (WGS) entry which is preliminary data.</text>
</comment>
<accession>A0A6A5GXX6</accession>
<dbReference type="KEGG" id="crq:GCK72_008577"/>
<evidence type="ECO:0000313" key="3">
    <source>
        <dbReference type="Proteomes" id="UP000483820"/>
    </source>
</evidence>
<gene>
    <name evidence="2" type="ORF">GCK72_008577</name>
</gene>
<organism evidence="2 3">
    <name type="scientific">Caenorhabditis remanei</name>
    <name type="common">Caenorhabditis vulgaris</name>
    <dbReference type="NCBI Taxonomy" id="31234"/>
    <lineage>
        <taxon>Eukaryota</taxon>
        <taxon>Metazoa</taxon>
        <taxon>Ecdysozoa</taxon>
        <taxon>Nematoda</taxon>
        <taxon>Chromadorea</taxon>
        <taxon>Rhabditida</taxon>
        <taxon>Rhabditina</taxon>
        <taxon>Rhabditomorpha</taxon>
        <taxon>Rhabditoidea</taxon>
        <taxon>Rhabditidae</taxon>
        <taxon>Peloderinae</taxon>
        <taxon>Caenorhabditis</taxon>
    </lineage>
</organism>
<name>A0A6A5GXX6_CAERE</name>
<dbReference type="Proteomes" id="UP000483820">
    <property type="component" value="Chromosome III"/>
</dbReference>
<dbReference type="PANTHER" id="PTHR31227">
    <property type="entry name" value="PROTEIN CBG15697"/>
    <property type="match status" value="1"/>
</dbReference>
<dbReference type="AlphaFoldDB" id="A0A6A5GXX6"/>
<feature type="region of interest" description="Disordered" evidence="1">
    <location>
        <begin position="198"/>
        <end position="222"/>
    </location>
</feature>
<evidence type="ECO:0000313" key="2">
    <source>
        <dbReference type="EMBL" id="KAF1760328.1"/>
    </source>
</evidence>
<dbReference type="CTD" id="78774679"/>
<proteinExistence type="predicted"/>